<evidence type="ECO:0000256" key="6">
    <source>
        <dbReference type="ARBA" id="ARBA00022723"/>
    </source>
</evidence>
<dbReference type="HAMAP" id="MF_01100">
    <property type="entry name" value="5DNU"/>
    <property type="match status" value="1"/>
</dbReference>
<evidence type="ECO:0000256" key="4">
    <source>
        <dbReference type="ARBA" id="ARBA00011738"/>
    </source>
</evidence>
<feature type="domain" description="HD" evidence="10">
    <location>
        <begin position="30"/>
        <end position="142"/>
    </location>
</feature>
<comment type="subunit">
    <text evidence="4 9">Homodimer.</text>
</comment>
<comment type="similarity">
    <text evidence="9">Belongs to the 5DNU family.</text>
</comment>
<dbReference type="GO" id="GO:0000166">
    <property type="term" value="F:nucleotide binding"/>
    <property type="evidence" value="ECO:0007669"/>
    <property type="project" value="UniProtKB-KW"/>
</dbReference>
<evidence type="ECO:0000313" key="11">
    <source>
        <dbReference type="EMBL" id="MHO03064.1"/>
    </source>
</evidence>
<feature type="binding site" evidence="9">
    <location>
        <position position="137"/>
    </location>
    <ligand>
        <name>a divalent metal cation</name>
        <dbReference type="ChEBI" id="CHEBI:60240"/>
    </ligand>
</feature>
<keyword evidence="6 9" id="KW-0479">Metal-binding</keyword>
<dbReference type="SMART" id="SM00471">
    <property type="entry name" value="HDc"/>
    <property type="match status" value="1"/>
</dbReference>
<comment type="cofactor">
    <cofactor evidence="3">
        <name>Co(2+)</name>
        <dbReference type="ChEBI" id="CHEBI:48828"/>
    </cofactor>
</comment>
<gene>
    <name evidence="9" type="primary">yfbR</name>
    <name evidence="11" type="ORF">D9F05_01500</name>
</gene>
<evidence type="ECO:0000256" key="9">
    <source>
        <dbReference type="HAMAP-Rule" id="MF_01100"/>
    </source>
</evidence>
<feature type="binding site" evidence="9">
    <location>
        <position position="68"/>
    </location>
    <ligand>
        <name>a divalent metal cation</name>
        <dbReference type="ChEBI" id="CHEBI:60240"/>
    </ligand>
</feature>
<reference evidence="11" key="1">
    <citation type="submission" date="2018-10" db="EMBL/GenBank/DDBJ databases">
        <authorList>
            <consortium name="NARMS: The National Antimicrobial Resistance Monitoring System"/>
        </authorList>
    </citation>
    <scope>NUCLEOTIDE SEQUENCE [LARGE SCALE GENOMIC DNA]</scope>
    <source>
        <strain evidence="11">CVM N17EC0388</strain>
    </source>
</reference>
<evidence type="ECO:0000259" key="10">
    <source>
        <dbReference type="PROSITE" id="PS51831"/>
    </source>
</evidence>
<feature type="site" description="Appears to be important in orienting the phosphate for catalysis" evidence="9">
    <location>
        <position position="18"/>
    </location>
</feature>
<dbReference type="SUPFAM" id="SSF109604">
    <property type="entry name" value="HD-domain/PDEase-like"/>
    <property type="match status" value="1"/>
</dbReference>
<dbReference type="InterPro" id="IPR022971">
    <property type="entry name" value="YfbR"/>
</dbReference>
<dbReference type="PANTHER" id="PTHR11845:SF13">
    <property type="entry name" value="5'-DEOXYNUCLEOTIDASE HDDC2"/>
    <property type="match status" value="1"/>
</dbReference>
<feature type="binding site" evidence="9">
    <location>
        <position position="69"/>
    </location>
    <ligand>
        <name>substrate</name>
    </ligand>
</feature>
<dbReference type="InterPro" id="IPR003607">
    <property type="entry name" value="HD/PDEase_dom"/>
</dbReference>
<dbReference type="PANTHER" id="PTHR11845">
    <property type="entry name" value="5'-DEOXYNUCLEOTIDASE HDDC2"/>
    <property type="match status" value="1"/>
</dbReference>
<dbReference type="InterPro" id="IPR006674">
    <property type="entry name" value="HD_domain"/>
</dbReference>
<feature type="binding site" evidence="9">
    <location>
        <position position="33"/>
    </location>
    <ligand>
        <name>a divalent metal cation</name>
        <dbReference type="ChEBI" id="CHEBI:60240"/>
    </ligand>
</feature>
<dbReference type="EMBL" id="RNRV01000002">
    <property type="protein sequence ID" value="MHO03064.1"/>
    <property type="molecule type" value="Genomic_DNA"/>
</dbReference>
<comment type="catalytic activity">
    <reaction evidence="1 9">
        <text>a 2'-deoxyribonucleoside 5'-phosphate + H2O = a 2'-deoxyribonucleoside + phosphate</text>
        <dbReference type="Rhea" id="RHEA:36167"/>
        <dbReference type="ChEBI" id="CHEBI:15377"/>
        <dbReference type="ChEBI" id="CHEBI:18274"/>
        <dbReference type="ChEBI" id="CHEBI:43474"/>
        <dbReference type="ChEBI" id="CHEBI:65317"/>
        <dbReference type="EC" id="3.1.3.89"/>
    </reaction>
</comment>
<comment type="cofactor">
    <cofactor evidence="2">
        <name>Mn(2+)</name>
        <dbReference type="ChEBI" id="CHEBI:29035"/>
    </cofactor>
</comment>
<organism evidence="11">
    <name type="scientific">Escherichia coli</name>
    <dbReference type="NCBI Taxonomy" id="562"/>
    <lineage>
        <taxon>Bacteria</taxon>
        <taxon>Pseudomonadati</taxon>
        <taxon>Pseudomonadota</taxon>
        <taxon>Gammaproteobacteria</taxon>
        <taxon>Enterobacterales</taxon>
        <taxon>Enterobacteriaceae</taxon>
        <taxon>Escherichia</taxon>
    </lineage>
</organism>
<dbReference type="GO" id="GO:0046872">
    <property type="term" value="F:metal ion binding"/>
    <property type="evidence" value="ECO:0007669"/>
    <property type="project" value="UniProtKB-KW"/>
</dbReference>
<proteinExistence type="inferred from homology"/>
<dbReference type="Gene3D" id="1.10.3210.10">
    <property type="entry name" value="Hypothetical protein af1432"/>
    <property type="match status" value="1"/>
</dbReference>
<comment type="function">
    <text evidence="9">Catalyzes the strictly specific dephosphorylation of 2'-deoxyribonucleoside 5'-monophosphates.</text>
</comment>
<keyword evidence="7 9" id="KW-0547">Nucleotide-binding</keyword>
<evidence type="ECO:0000256" key="5">
    <source>
        <dbReference type="ARBA" id="ARBA00022490"/>
    </source>
</evidence>
<accession>A0A3L0VTT7</accession>
<dbReference type="AlphaFoldDB" id="A0A3L0VTT7"/>
<evidence type="ECO:0000256" key="2">
    <source>
        <dbReference type="ARBA" id="ARBA00001936"/>
    </source>
</evidence>
<dbReference type="InterPro" id="IPR039356">
    <property type="entry name" value="YfbR/HDDC2"/>
</dbReference>
<comment type="caution">
    <text evidence="11">The sequence shown here is derived from an EMBL/GenBank/DDBJ whole genome shotgun (WGS) entry which is preliminary data.</text>
</comment>
<dbReference type="Pfam" id="PF12917">
    <property type="entry name" value="YfbR-like"/>
    <property type="match status" value="1"/>
</dbReference>
<feature type="binding site" evidence="9">
    <location>
        <begin position="77"/>
        <end position="80"/>
    </location>
    <ligand>
        <name>substrate</name>
    </ligand>
</feature>
<evidence type="ECO:0000256" key="1">
    <source>
        <dbReference type="ARBA" id="ARBA00001638"/>
    </source>
</evidence>
<dbReference type="NCBIfam" id="NF003009">
    <property type="entry name" value="PRK03826.1"/>
    <property type="match status" value="1"/>
</dbReference>
<evidence type="ECO:0000256" key="8">
    <source>
        <dbReference type="ARBA" id="ARBA00022801"/>
    </source>
</evidence>
<evidence type="ECO:0000256" key="3">
    <source>
        <dbReference type="ARBA" id="ARBA00001941"/>
    </source>
</evidence>
<evidence type="ECO:0000256" key="7">
    <source>
        <dbReference type="ARBA" id="ARBA00022741"/>
    </source>
</evidence>
<protein>
    <recommendedName>
        <fullName evidence="9">5'-deoxynucleotidase YfbR</fullName>
        <ecNumber evidence="9">3.1.3.89</ecNumber>
    </recommendedName>
    <alternativeName>
        <fullName evidence="9">5'-deoxyribonucleotidase</fullName>
    </alternativeName>
    <alternativeName>
        <fullName evidence="9">Nucleoside 5'-monophosphate phosphohydrolase</fullName>
    </alternativeName>
</protein>
<dbReference type="EC" id="3.1.3.89" evidence="9"/>
<comment type="cofactor">
    <cofactor evidence="9">
        <name>a divalent metal cation</name>
        <dbReference type="ChEBI" id="CHEBI:60240"/>
    </cofactor>
</comment>
<feature type="binding site" evidence="9">
    <location>
        <position position="69"/>
    </location>
    <ligand>
        <name>a divalent metal cation</name>
        <dbReference type="ChEBI" id="CHEBI:60240"/>
    </ligand>
</feature>
<name>A0A3L0VTT7_ECOLX</name>
<sequence length="196" mass="22170">MLPSHFFANLARMKLIYRWPLMRNIQPENIAEHSLQVAMVAHALGLIQNRLFGGQVDADRAAVMALYHDSSEVLTGDLPTPVKYFNPEIAREYKKIELAAEQRLLGMLPAELVEDFRPLLDSGAQDAGLVRLVKDADTLCAYTKCLEEINAGNREFEPARKRLEAMLEARMSPQMHYFIDVFVASFSLPLDELNAH</sequence>
<dbReference type="GO" id="GO:0002953">
    <property type="term" value="F:5'-deoxynucleotidase activity"/>
    <property type="evidence" value="ECO:0007669"/>
    <property type="project" value="UniProtKB-EC"/>
</dbReference>
<keyword evidence="5 9" id="KW-0963">Cytoplasm</keyword>
<feature type="binding site" evidence="9">
    <location>
        <begin position="18"/>
        <end position="19"/>
    </location>
    <ligand>
        <name>substrate</name>
    </ligand>
</feature>
<feature type="binding site" evidence="9">
    <location>
        <position position="33"/>
    </location>
    <ligand>
        <name>substrate</name>
    </ligand>
</feature>
<dbReference type="PROSITE" id="PS51831">
    <property type="entry name" value="HD"/>
    <property type="match status" value="1"/>
</dbReference>
<comment type="subcellular location">
    <subcellularLocation>
        <location evidence="9">Cytoplasm</location>
    </subcellularLocation>
</comment>
<keyword evidence="8 9" id="KW-0378">Hydrolase</keyword>
<dbReference type="GO" id="GO:0005737">
    <property type="term" value="C:cytoplasm"/>
    <property type="evidence" value="ECO:0007669"/>
    <property type="project" value="UniProtKB-SubCell"/>
</dbReference>
<feature type="binding site" evidence="9">
    <location>
        <position position="137"/>
    </location>
    <ligand>
        <name>substrate</name>
    </ligand>
</feature>